<dbReference type="OrthoDB" id="10412564at2759"/>
<gene>
    <name evidence="1" type="primary">Cnig_chr_V.g19449</name>
    <name evidence="1" type="ORF">B9Z55_019449</name>
</gene>
<dbReference type="EMBL" id="PDUG01000005">
    <property type="protein sequence ID" value="PIC27086.1"/>
    <property type="molecule type" value="Genomic_DNA"/>
</dbReference>
<reference evidence="2" key="1">
    <citation type="submission" date="2017-10" db="EMBL/GenBank/DDBJ databases">
        <title>Rapid genome shrinkage in a self-fertile nematode reveals novel sperm competition proteins.</title>
        <authorList>
            <person name="Yin D."/>
            <person name="Schwarz E.M."/>
            <person name="Thomas C.G."/>
            <person name="Felde R.L."/>
            <person name="Korf I.F."/>
            <person name="Cutter A.D."/>
            <person name="Schartner C.M."/>
            <person name="Ralston E.J."/>
            <person name="Meyer B.J."/>
            <person name="Haag E.S."/>
        </authorList>
    </citation>
    <scope>NUCLEOTIDE SEQUENCE [LARGE SCALE GENOMIC DNA]</scope>
    <source>
        <strain evidence="2">JU1422</strain>
    </source>
</reference>
<organism evidence="1 2">
    <name type="scientific">Caenorhabditis nigoni</name>
    <dbReference type="NCBI Taxonomy" id="1611254"/>
    <lineage>
        <taxon>Eukaryota</taxon>
        <taxon>Metazoa</taxon>
        <taxon>Ecdysozoa</taxon>
        <taxon>Nematoda</taxon>
        <taxon>Chromadorea</taxon>
        <taxon>Rhabditida</taxon>
        <taxon>Rhabditina</taxon>
        <taxon>Rhabditomorpha</taxon>
        <taxon>Rhabditoidea</taxon>
        <taxon>Rhabditidae</taxon>
        <taxon>Peloderinae</taxon>
        <taxon>Caenorhabditis</taxon>
    </lineage>
</organism>
<name>A0A2G5TJA2_9PELO</name>
<dbReference type="STRING" id="1611254.A0A2G5TJA2"/>
<dbReference type="PANTHER" id="PTHR22989">
    <property type="entry name" value="UNCHARACTERIZED DUF13 C.ELEGANS"/>
    <property type="match status" value="1"/>
</dbReference>
<proteinExistence type="predicted"/>
<dbReference type="Proteomes" id="UP000230233">
    <property type="component" value="Chromosome V"/>
</dbReference>
<comment type="caution">
    <text evidence="1">The sequence shown here is derived from an EMBL/GenBank/DDBJ whole genome shotgun (WGS) entry which is preliminary data.</text>
</comment>
<sequence length="152" mass="17542">MYGTSGFINASNVYEHFENVAIGKASGSITMEVMENDILVNKTMAQKKVEEYLHDLNLTRIDILWINPYYGKFSFWDYLKKDGWLNKQGITICQMIIEVPKGHGNQWAEMIKPMQDNSSFVFMKPTTTKNGGAKAFFINYQDPECTRKYLES</sequence>
<keyword evidence="2" id="KW-1185">Reference proteome</keyword>
<evidence type="ECO:0000313" key="2">
    <source>
        <dbReference type="Proteomes" id="UP000230233"/>
    </source>
</evidence>
<dbReference type="AlphaFoldDB" id="A0A2G5TJA2"/>
<evidence type="ECO:0000313" key="1">
    <source>
        <dbReference type="EMBL" id="PIC27086.1"/>
    </source>
</evidence>
<dbReference type="PANTHER" id="PTHR22989:SF8">
    <property type="entry name" value="DUF3485 DOMAIN-CONTAINING PROTEIN"/>
    <property type="match status" value="1"/>
</dbReference>
<protein>
    <submittedName>
        <fullName evidence="1">Uncharacterized protein</fullName>
    </submittedName>
</protein>
<accession>A0A2G5TJA2</accession>